<evidence type="ECO:0000313" key="4">
    <source>
        <dbReference type="Proteomes" id="UP001497525"/>
    </source>
</evidence>
<comment type="caution">
    <text evidence="3">The sequence shown here is derived from an EMBL/GenBank/DDBJ whole genome shotgun (WGS) entry which is preliminary data.</text>
</comment>
<feature type="region of interest" description="Disordered" evidence="2">
    <location>
        <begin position="206"/>
        <end position="231"/>
    </location>
</feature>
<dbReference type="Proteomes" id="UP001497525">
    <property type="component" value="Unassembled WGS sequence"/>
</dbReference>
<dbReference type="AlphaFoldDB" id="A0AAV2TUX0"/>
<evidence type="ECO:0000256" key="2">
    <source>
        <dbReference type="SAM" id="MobiDB-lite"/>
    </source>
</evidence>
<protein>
    <recommendedName>
        <fullName evidence="5">BZIP domain-containing protein</fullName>
    </recommendedName>
</protein>
<sequence length="286" mass="32107">MASTAGDRDSDLPKSTCSMVMQKSKGPVTVHKTGVVSASSTLGDSLSVRTVSEGGTMNQVREETEWERCSRNPEVARKVKTRNLVERRRLEILHSQLDRELEKELKRLTTERREFSDVLENLRRRRRQSRELNVRTQHLRSVYLVNDTERNLRNLQLAEGKKSNQICLPAGFSHLCGPQLGGSEDPRTKHRLSDYSVISAPDLGHLSMSGSLSFPNRQSPRVYDGNRMRNKSDMPRHLELAQLQPRSHSATHMLQSNNPTSNSSTPSASSSTSSSARHAVSEIIPL</sequence>
<name>A0AAV2TUX0_CALDB</name>
<proteinExistence type="predicted"/>
<gene>
    <name evidence="3" type="ORF">CDAUBV1_LOCUS15946</name>
</gene>
<feature type="coiled-coil region" evidence="1">
    <location>
        <begin position="87"/>
        <end position="125"/>
    </location>
</feature>
<feature type="region of interest" description="Disordered" evidence="2">
    <location>
        <begin position="247"/>
        <end position="286"/>
    </location>
</feature>
<organism evidence="3 4">
    <name type="scientific">Calicophoron daubneyi</name>
    <name type="common">Rumen fluke</name>
    <name type="synonym">Paramphistomum daubneyi</name>
    <dbReference type="NCBI Taxonomy" id="300641"/>
    <lineage>
        <taxon>Eukaryota</taxon>
        <taxon>Metazoa</taxon>
        <taxon>Spiralia</taxon>
        <taxon>Lophotrochozoa</taxon>
        <taxon>Platyhelminthes</taxon>
        <taxon>Trematoda</taxon>
        <taxon>Digenea</taxon>
        <taxon>Plagiorchiida</taxon>
        <taxon>Pronocephalata</taxon>
        <taxon>Paramphistomoidea</taxon>
        <taxon>Paramphistomidae</taxon>
        <taxon>Calicophoron</taxon>
    </lineage>
</organism>
<feature type="compositionally biased region" description="Low complexity" evidence="2">
    <location>
        <begin position="256"/>
        <end position="276"/>
    </location>
</feature>
<reference evidence="3" key="1">
    <citation type="submission" date="2024-06" db="EMBL/GenBank/DDBJ databases">
        <authorList>
            <person name="Liu X."/>
            <person name="Lenzi L."/>
            <person name="Haldenby T S."/>
            <person name="Uol C."/>
        </authorList>
    </citation>
    <scope>NUCLEOTIDE SEQUENCE</scope>
</reference>
<evidence type="ECO:0000256" key="1">
    <source>
        <dbReference type="SAM" id="Coils"/>
    </source>
</evidence>
<evidence type="ECO:0000313" key="3">
    <source>
        <dbReference type="EMBL" id="CAL5140648.1"/>
    </source>
</evidence>
<evidence type="ECO:0008006" key="5">
    <source>
        <dbReference type="Google" id="ProtNLM"/>
    </source>
</evidence>
<dbReference type="EMBL" id="CAXLJL010000756">
    <property type="protein sequence ID" value="CAL5140648.1"/>
    <property type="molecule type" value="Genomic_DNA"/>
</dbReference>
<accession>A0AAV2TUX0</accession>
<feature type="compositionally biased region" description="Polar residues" evidence="2">
    <location>
        <begin position="208"/>
        <end position="219"/>
    </location>
</feature>
<keyword evidence="1" id="KW-0175">Coiled coil</keyword>